<dbReference type="Proteomes" id="UP000034883">
    <property type="component" value="Chromosome"/>
</dbReference>
<protein>
    <submittedName>
        <fullName evidence="1">Uncharacterized protein</fullName>
    </submittedName>
</protein>
<dbReference type="EMBL" id="CP011125">
    <property type="protein sequence ID" value="AKF05218.1"/>
    <property type="molecule type" value="Genomic_DNA"/>
</dbReference>
<proteinExistence type="predicted"/>
<dbReference type="STRING" id="927083.DB32_002367"/>
<sequence length="43" mass="4467">MMAEYIVITATVGLVVAAAAAAIGVPLVQSFQFAQTFLVLPFP</sequence>
<gene>
    <name evidence="1" type="ORF">DB32_002367</name>
</gene>
<dbReference type="AlphaFoldDB" id="A0A0F6W1N3"/>
<keyword evidence="2" id="KW-1185">Reference proteome</keyword>
<evidence type="ECO:0000313" key="2">
    <source>
        <dbReference type="Proteomes" id="UP000034883"/>
    </source>
</evidence>
<dbReference type="KEGG" id="samy:DB32_002367"/>
<name>A0A0F6W1N3_9BACT</name>
<evidence type="ECO:0000313" key="1">
    <source>
        <dbReference type="EMBL" id="AKF05218.1"/>
    </source>
</evidence>
<organism evidence="1 2">
    <name type="scientific">Sandaracinus amylolyticus</name>
    <dbReference type="NCBI Taxonomy" id="927083"/>
    <lineage>
        <taxon>Bacteria</taxon>
        <taxon>Pseudomonadati</taxon>
        <taxon>Myxococcota</taxon>
        <taxon>Polyangia</taxon>
        <taxon>Polyangiales</taxon>
        <taxon>Sandaracinaceae</taxon>
        <taxon>Sandaracinus</taxon>
    </lineage>
</organism>
<accession>A0A0F6W1N3</accession>
<reference evidence="1 2" key="1">
    <citation type="submission" date="2015-03" db="EMBL/GenBank/DDBJ databases">
        <title>Genome assembly of Sandaracinus amylolyticus DSM 53668.</title>
        <authorList>
            <person name="Sharma G."/>
            <person name="Subramanian S."/>
        </authorList>
    </citation>
    <scope>NUCLEOTIDE SEQUENCE [LARGE SCALE GENOMIC DNA]</scope>
    <source>
        <strain evidence="1 2">DSM 53668</strain>
    </source>
</reference>